<feature type="region of interest" description="Disordered" evidence="1">
    <location>
        <begin position="32"/>
        <end position="74"/>
    </location>
</feature>
<protein>
    <submittedName>
        <fullName evidence="2">Uncharacterized protein</fullName>
    </submittedName>
</protein>
<accession>C0PA25</accession>
<organism evidence="2">
    <name type="scientific">Zea mays</name>
    <name type="common">Maize</name>
    <dbReference type="NCBI Taxonomy" id="4577"/>
    <lineage>
        <taxon>Eukaryota</taxon>
        <taxon>Viridiplantae</taxon>
        <taxon>Streptophyta</taxon>
        <taxon>Embryophyta</taxon>
        <taxon>Tracheophyta</taxon>
        <taxon>Spermatophyta</taxon>
        <taxon>Magnoliopsida</taxon>
        <taxon>Liliopsida</taxon>
        <taxon>Poales</taxon>
        <taxon>Poaceae</taxon>
        <taxon>PACMAD clade</taxon>
        <taxon>Panicoideae</taxon>
        <taxon>Andropogonodae</taxon>
        <taxon>Andropogoneae</taxon>
        <taxon>Tripsacinae</taxon>
        <taxon>Zea</taxon>
    </lineage>
</organism>
<feature type="compositionally biased region" description="Basic and acidic residues" evidence="1">
    <location>
        <begin position="39"/>
        <end position="74"/>
    </location>
</feature>
<dbReference type="AlphaFoldDB" id="C0PA25"/>
<dbReference type="EMBL" id="BT065144">
    <property type="protein sequence ID" value="ACN31020.1"/>
    <property type="molecule type" value="mRNA"/>
</dbReference>
<feature type="region of interest" description="Disordered" evidence="1">
    <location>
        <begin position="96"/>
        <end position="150"/>
    </location>
</feature>
<feature type="compositionally biased region" description="Basic and acidic residues" evidence="1">
    <location>
        <begin position="111"/>
        <end position="124"/>
    </location>
</feature>
<evidence type="ECO:0000313" key="2">
    <source>
        <dbReference type="EMBL" id="ACN31020.1"/>
    </source>
</evidence>
<reference evidence="2" key="1">
    <citation type="journal article" date="2009" name="PLoS Genet.">
        <title>Sequencing, mapping, and analysis of 27,455 maize full-length cDNAs.</title>
        <authorList>
            <person name="Soderlund C."/>
            <person name="Descour A."/>
            <person name="Kudrna D."/>
            <person name="Bomhoff M."/>
            <person name="Boyd L."/>
            <person name="Currie J."/>
            <person name="Angelova A."/>
            <person name="Collura K."/>
            <person name="Wissotski M."/>
            <person name="Ashley E."/>
            <person name="Morrow D."/>
            <person name="Fernandes J."/>
            <person name="Walbot V."/>
            <person name="Yu Y."/>
        </authorList>
    </citation>
    <scope>NUCLEOTIDE SEQUENCE</scope>
    <source>
        <strain evidence="2">B73</strain>
    </source>
</reference>
<name>C0PA25_MAIZE</name>
<evidence type="ECO:0000256" key="1">
    <source>
        <dbReference type="SAM" id="MobiDB-lite"/>
    </source>
</evidence>
<reference evidence="2" key="2">
    <citation type="submission" date="2012-06" db="EMBL/GenBank/DDBJ databases">
        <authorList>
            <person name="Yu Y."/>
            <person name="Currie J."/>
            <person name="Lomeli R."/>
            <person name="Angelova A."/>
            <person name="Collura K."/>
            <person name="Wissotski M."/>
            <person name="Campos D."/>
            <person name="Kudrna D."/>
            <person name="Golser W."/>
            <person name="Ashely E."/>
            <person name="Descour A."/>
            <person name="Fernandes J."/>
            <person name="Soderlund C."/>
            <person name="Walbot V."/>
        </authorList>
    </citation>
    <scope>NUCLEOTIDE SEQUENCE</scope>
    <source>
        <strain evidence="2">B73</strain>
    </source>
</reference>
<proteinExistence type="evidence at transcript level"/>
<sequence length="150" mass="16207">MSIPLPAVLNATVDSSRFCHFFNEVDAELESAAGQGLGEPHRRSERGRPQRRGLMDRPRQRHVHEQEGDAEHGEHAVRELVVPLLRVVAAAAAAAAVAQGAGGAEAGLQQRRQEEAVDHPEQDRGLGSAEVADRLHAGDAWPEEVERHGA</sequence>